<dbReference type="InterPro" id="IPR041916">
    <property type="entry name" value="Anti_sigma_zinc_sf"/>
</dbReference>
<evidence type="ECO:0000256" key="1">
    <source>
        <dbReference type="SAM" id="Phobius"/>
    </source>
</evidence>
<keyword evidence="1" id="KW-0472">Membrane</keyword>
<dbReference type="KEGG" id="salo:EF888_17085"/>
<name>A0A316G5M3_9RHOB</name>
<protein>
    <submittedName>
        <fullName evidence="2">Anti-sigma factor RsiW</fullName>
    </submittedName>
</protein>
<dbReference type="Gene3D" id="1.10.10.1320">
    <property type="entry name" value="Anti-sigma factor, zinc-finger domain"/>
    <property type="match status" value="1"/>
</dbReference>
<dbReference type="RefSeq" id="WP_109759650.1">
    <property type="nucleotide sequence ID" value="NZ_CP034588.1"/>
</dbReference>
<gene>
    <name evidence="2" type="ORF">C8D95_105307</name>
</gene>
<evidence type="ECO:0000313" key="3">
    <source>
        <dbReference type="Proteomes" id="UP000245390"/>
    </source>
</evidence>
<dbReference type="Proteomes" id="UP000245390">
    <property type="component" value="Unassembled WGS sequence"/>
</dbReference>
<organism evidence="2 3">
    <name type="scientific">Silicimonas algicola</name>
    <dbReference type="NCBI Taxonomy" id="1826607"/>
    <lineage>
        <taxon>Bacteria</taxon>
        <taxon>Pseudomonadati</taxon>
        <taxon>Pseudomonadota</taxon>
        <taxon>Alphaproteobacteria</taxon>
        <taxon>Rhodobacterales</taxon>
        <taxon>Paracoccaceae</taxon>
    </lineage>
</organism>
<feature type="transmembrane region" description="Helical" evidence="1">
    <location>
        <begin position="99"/>
        <end position="119"/>
    </location>
</feature>
<keyword evidence="1" id="KW-1133">Transmembrane helix</keyword>
<keyword evidence="3" id="KW-1185">Reference proteome</keyword>
<reference evidence="2 3" key="1">
    <citation type="submission" date="2018-05" db="EMBL/GenBank/DDBJ databases">
        <title>Genomic Encyclopedia of Type Strains, Phase IV (KMG-IV): sequencing the most valuable type-strain genomes for metagenomic binning, comparative biology and taxonomic classification.</title>
        <authorList>
            <person name="Goeker M."/>
        </authorList>
    </citation>
    <scope>NUCLEOTIDE SEQUENCE [LARGE SCALE GENOMIC DNA]</scope>
    <source>
        <strain evidence="2 3">DSM 103371</strain>
    </source>
</reference>
<dbReference type="EMBL" id="QGGV01000005">
    <property type="protein sequence ID" value="PWK56239.1"/>
    <property type="molecule type" value="Genomic_DNA"/>
</dbReference>
<sequence>MTGTDIDDEMLMAYADGELDEHDAARVEAVLSDDPSIVTRLAVFSRTREALVSAAAVRRADPLPGQVLSRAQVAIETAADLESDAKVVPLARPDRRLRFLPMSLAASLAVVGFLGGYVLSPYARVEPQDPRFAILGTTGLSEELDRLPAGGRAAIEGGEVAIIASFRDATGALCREFEVDSPDATTVVSVACRSQAGWDPKLAVVAPADDGTQYAPASSLETLDAYLAAIGASAPLPIEEEAAALDDLL</sequence>
<keyword evidence="1" id="KW-0812">Transmembrane</keyword>
<dbReference type="AlphaFoldDB" id="A0A316G5M3"/>
<comment type="caution">
    <text evidence="2">The sequence shown here is derived from an EMBL/GenBank/DDBJ whole genome shotgun (WGS) entry which is preliminary data.</text>
</comment>
<evidence type="ECO:0000313" key="2">
    <source>
        <dbReference type="EMBL" id="PWK56239.1"/>
    </source>
</evidence>
<accession>A0A316G5M3</accession>
<proteinExistence type="predicted"/>
<dbReference type="OrthoDB" id="7743910at2"/>